<evidence type="ECO:0000256" key="1">
    <source>
        <dbReference type="ARBA" id="ARBA00004141"/>
    </source>
</evidence>
<feature type="region of interest" description="Disordered" evidence="6">
    <location>
        <begin position="252"/>
        <end position="271"/>
    </location>
</feature>
<evidence type="ECO:0000256" key="3">
    <source>
        <dbReference type="ARBA" id="ARBA00022989"/>
    </source>
</evidence>
<keyword evidence="3 7" id="KW-1133">Transmembrane helix</keyword>
<keyword evidence="2 7" id="KW-0812">Transmembrane</keyword>
<feature type="transmembrane region" description="Helical" evidence="7">
    <location>
        <begin position="129"/>
        <end position="150"/>
    </location>
</feature>
<evidence type="ECO:0000256" key="6">
    <source>
        <dbReference type="SAM" id="MobiDB-lite"/>
    </source>
</evidence>
<evidence type="ECO:0000313" key="9">
    <source>
        <dbReference type="EMBL" id="RYO86587.1"/>
    </source>
</evidence>
<dbReference type="InterPro" id="IPR049326">
    <property type="entry name" value="Rhodopsin_dom_fungi"/>
</dbReference>
<evidence type="ECO:0000256" key="4">
    <source>
        <dbReference type="ARBA" id="ARBA00023136"/>
    </source>
</evidence>
<organism evidence="9 10">
    <name type="scientific">Monosporascus cannonballus</name>
    <dbReference type="NCBI Taxonomy" id="155416"/>
    <lineage>
        <taxon>Eukaryota</taxon>
        <taxon>Fungi</taxon>
        <taxon>Dikarya</taxon>
        <taxon>Ascomycota</taxon>
        <taxon>Pezizomycotina</taxon>
        <taxon>Sordariomycetes</taxon>
        <taxon>Xylariomycetidae</taxon>
        <taxon>Xylariales</taxon>
        <taxon>Xylariales incertae sedis</taxon>
        <taxon>Monosporascus</taxon>
    </lineage>
</organism>
<evidence type="ECO:0000256" key="2">
    <source>
        <dbReference type="ARBA" id="ARBA00022692"/>
    </source>
</evidence>
<feature type="domain" description="Rhodopsin" evidence="8">
    <location>
        <begin position="35"/>
        <end position="227"/>
    </location>
</feature>
<comment type="similarity">
    <text evidence="5">Belongs to the SAT4 family.</text>
</comment>
<feature type="region of interest" description="Disordered" evidence="6">
    <location>
        <begin position="283"/>
        <end position="307"/>
    </location>
</feature>
<comment type="caution">
    <text evidence="9">The sequence shown here is derived from an EMBL/GenBank/DDBJ whole genome shotgun (WGS) entry which is preliminary data.</text>
</comment>
<keyword evidence="10" id="KW-1185">Reference proteome</keyword>
<evidence type="ECO:0000313" key="10">
    <source>
        <dbReference type="Proteomes" id="UP000294003"/>
    </source>
</evidence>
<evidence type="ECO:0000256" key="7">
    <source>
        <dbReference type="SAM" id="Phobius"/>
    </source>
</evidence>
<feature type="transmembrane region" description="Helical" evidence="7">
    <location>
        <begin position="91"/>
        <end position="117"/>
    </location>
</feature>
<evidence type="ECO:0000256" key="5">
    <source>
        <dbReference type="ARBA" id="ARBA00038359"/>
    </source>
</evidence>
<feature type="transmembrane region" description="Helical" evidence="7">
    <location>
        <begin position="15"/>
        <end position="39"/>
    </location>
</feature>
<feature type="compositionally biased region" description="Polar residues" evidence="6">
    <location>
        <begin position="258"/>
        <end position="268"/>
    </location>
</feature>
<feature type="transmembrane region" description="Helical" evidence="7">
    <location>
        <begin position="51"/>
        <end position="71"/>
    </location>
</feature>
<dbReference type="EMBL" id="QJNS01000113">
    <property type="protein sequence ID" value="RYO86587.1"/>
    <property type="molecule type" value="Genomic_DNA"/>
</dbReference>
<dbReference type="Proteomes" id="UP000294003">
    <property type="component" value="Unassembled WGS sequence"/>
</dbReference>
<comment type="subcellular location">
    <subcellularLocation>
        <location evidence="1">Membrane</location>
        <topology evidence="1">Multi-pass membrane protein</topology>
    </subcellularLocation>
</comment>
<reference evidence="9 10" key="1">
    <citation type="submission" date="2018-06" db="EMBL/GenBank/DDBJ databases">
        <title>Complete Genomes of Monosporascus.</title>
        <authorList>
            <person name="Robinson A.J."/>
            <person name="Natvig D.O."/>
        </authorList>
    </citation>
    <scope>NUCLEOTIDE SEQUENCE [LARGE SCALE GENOMIC DNA]</scope>
    <source>
        <strain evidence="9 10">CBS 609.92</strain>
    </source>
</reference>
<name>A0ABY0HA40_9PEZI</name>
<dbReference type="PANTHER" id="PTHR33048">
    <property type="entry name" value="PTH11-LIKE INTEGRAL MEMBRANE PROTEIN (AFU_ORTHOLOGUE AFUA_5G11245)"/>
    <property type="match status" value="1"/>
</dbReference>
<proteinExistence type="inferred from homology"/>
<evidence type="ECO:0000259" key="8">
    <source>
        <dbReference type="Pfam" id="PF20684"/>
    </source>
</evidence>
<protein>
    <recommendedName>
        <fullName evidence="8">Rhodopsin domain-containing protein</fullName>
    </recommendedName>
</protein>
<sequence>MEGVTAEARSSANKAAVFLGTICAVTALSTVFAAARLFVRGKFLGKLLLDDYLVAISVLCTWLAVGFHAKSVQSANGKQIAMLVPEEAARMIYWSLVGFAPGIISLAVPKLAIVALLTRILCPSRAHRVFLWCLTGVCFIQMVVAAIFLFQRCPENETSSHPVKHCIRPWTEAYFDIYTGGFSAFVDLYLAVYPTIVLLKLQLSLRKKLALSIALGVGFFVEGSTIIIASCVPILKPLVDCIRESFTMPDYSTKYRSHSQNPSRQPEQGNDIELETIGQKRTRDIRAPDVDDAPGRSESQESILRWMQPSGRIVRTDQIVISSEERNGDDMKVDDWNNGKRV</sequence>
<accession>A0ABY0HA40</accession>
<dbReference type="Pfam" id="PF20684">
    <property type="entry name" value="Fung_rhodopsin"/>
    <property type="match status" value="1"/>
</dbReference>
<dbReference type="InterPro" id="IPR052337">
    <property type="entry name" value="SAT4-like"/>
</dbReference>
<feature type="transmembrane region" description="Helical" evidence="7">
    <location>
        <begin position="177"/>
        <end position="199"/>
    </location>
</feature>
<keyword evidence="4 7" id="KW-0472">Membrane</keyword>
<feature type="compositionally biased region" description="Basic and acidic residues" evidence="6">
    <location>
        <begin position="283"/>
        <end position="299"/>
    </location>
</feature>
<dbReference type="PANTHER" id="PTHR33048:SF155">
    <property type="entry name" value="INTEGRAL MEMBRANE PROTEIN"/>
    <property type="match status" value="1"/>
</dbReference>
<feature type="transmembrane region" description="Helical" evidence="7">
    <location>
        <begin position="211"/>
        <end position="235"/>
    </location>
</feature>
<gene>
    <name evidence="9" type="ORF">DL762_004674</name>
</gene>